<dbReference type="InterPro" id="IPR001810">
    <property type="entry name" value="F-box_dom"/>
</dbReference>
<comment type="caution">
    <text evidence="2">The sequence shown here is derived from an EMBL/GenBank/DDBJ whole genome shotgun (WGS) entry which is preliminary data.</text>
</comment>
<sequence length="432" mass="48779">MGWDGLGWVGMGQYGLEWVGQVALAVTSAEVVLRSCYVGFTRLSNVQNIDRTAQMICKGIHSYVFLKFHSVARLNSYIPLELLELIFSLSDFSTRSRIRRVCRRWYRAGRHPHFHAYTHVTLDLRLLINNDGGSGMLKAARVWYYKSSQLHSYSSLKLGKESEPIVPRDQSQHTAQDRYRQFIERFASECCANVTTLVIAGATRSPTEWGEIGEICLDSTPRVEHPLFASIADLLAGSNCPNLETVVFTGVRICITSPPELHKLHKFLPGSVRRVVFHNINVVVAFLELPTLAIRSFHATKYSADLVDGEVIHRKKRRVARALMGLTNLAIKSTSGVAMDLRPPTFERLMERLGPHHMQKLTSDLTKIFTFRNTGATINVARILEDLQDPSVCEHRLESMEPITIYALRLYLEDLRQLLPSATHPIISSPTL</sequence>
<evidence type="ECO:0000259" key="1">
    <source>
        <dbReference type="SMART" id="SM00256"/>
    </source>
</evidence>
<protein>
    <recommendedName>
        <fullName evidence="1">F-box domain-containing protein</fullName>
    </recommendedName>
</protein>
<name>A0A1W0WM29_HYPEX</name>
<keyword evidence="3" id="KW-1185">Reference proteome</keyword>
<dbReference type="Pfam" id="PF12937">
    <property type="entry name" value="F-box-like"/>
    <property type="match status" value="1"/>
</dbReference>
<dbReference type="EMBL" id="MTYJ01000076">
    <property type="protein sequence ID" value="OQV16258.1"/>
    <property type="molecule type" value="Genomic_DNA"/>
</dbReference>
<dbReference type="SMART" id="SM00256">
    <property type="entry name" value="FBOX"/>
    <property type="match status" value="1"/>
</dbReference>
<accession>A0A1W0WM29</accession>
<gene>
    <name evidence="2" type="ORF">BV898_09567</name>
</gene>
<dbReference type="InterPro" id="IPR036047">
    <property type="entry name" value="F-box-like_dom_sf"/>
</dbReference>
<reference evidence="3" key="1">
    <citation type="submission" date="2017-01" db="EMBL/GenBank/DDBJ databases">
        <title>Comparative genomics of anhydrobiosis in the tardigrade Hypsibius dujardini.</title>
        <authorList>
            <person name="Yoshida Y."/>
            <person name="Koutsovoulos G."/>
            <person name="Laetsch D."/>
            <person name="Stevens L."/>
            <person name="Kumar S."/>
            <person name="Horikawa D."/>
            <person name="Ishino K."/>
            <person name="Komine S."/>
            <person name="Tomita M."/>
            <person name="Blaxter M."/>
            <person name="Arakawa K."/>
        </authorList>
    </citation>
    <scope>NUCLEOTIDE SEQUENCE [LARGE SCALE GENOMIC DNA]</scope>
    <source>
        <strain evidence="3">Z151</strain>
    </source>
</reference>
<evidence type="ECO:0000313" key="2">
    <source>
        <dbReference type="EMBL" id="OQV16258.1"/>
    </source>
</evidence>
<feature type="domain" description="F-box" evidence="1">
    <location>
        <begin position="78"/>
        <end position="118"/>
    </location>
</feature>
<organism evidence="2 3">
    <name type="scientific">Hypsibius exemplaris</name>
    <name type="common">Freshwater tardigrade</name>
    <dbReference type="NCBI Taxonomy" id="2072580"/>
    <lineage>
        <taxon>Eukaryota</taxon>
        <taxon>Metazoa</taxon>
        <taxon>Ecdysozoa</taxon>
        <taxon>Tardigrada</taxon>
        <taxon>Eutardigrada</taxon>
        <taxon>Parachela</taxon>
        <taxon>Hypsibioidea</taxon>
        <taxon>Hypsibiidae</taxon>
        <taxon>Hypsibius</taxon>
    </lineage>
</organism>
<dbReference type="Gene3D" id="1.20.1280.50">
    <property type="match status" value="1"/>
</dbReference>
<dbReference type="SUPFAM" id="SSF81383">
    <property type="entry name" value="F-box domain"/>
    <property type="match status" value="1"/>
</dbReference>
<evidence type="ECO:0000313" key="3">
    <source>
        <dbReference type="Proteomes" id="UP000192578"/>
    </source>
</evidence>
<dbReference type="Proteomes" id="UP000192578">
    <property type="component" value="Unassembled WGS sequence"/>
</dbReference>
<proteinExistence type="predicted"/>
<dbReference type="AlphaFoldDB" id="A0A1W0WM29"/>